<protein>
    <recommendedName>
        <fullName evidence="6">SCAP N-terminal domain-containing protein</fullName>
    </recommendedName>
</protein>
<keyword evidence="5" id="KW-0812">Transmembrane</keyword>
<keyword evidence="3" id="KW-0256">Endoplasmic reticulum</keyword>
<organism evidence="7 8">
    <name type="scientific">Arctia plantaginis</name>
    <name type="common">Wood tiger moth</name>
    <name type="synonym">Phalaena plantaginis</name>
    <dbReference type="NCBI Taxonomy" id="874455"/>
    <lineage>
        <taxon>Eukaryota</taxon>
        <taxon>Metazoa</taxon>
        <taxon>Ecdysozoa</taxon>
        <taxon>Arthropoda</taxon>
        <taxon>Hexapoda</taxon>
        <taxon>Insecta</taxon>
        <taxon>Pterygota</taxon>
        <taxon>Neoptera</taxon>
        <taxon>Endopterygota</taxon>
        <taxon>Lepidoptera</taxon>
        <taxon>Glossata</taxon>
        <taxon>Ditrysia</taxon>
        <taxon>Noctuoidea</taxon>
        <taxon>Erebidae</taxon>
        <taxon>Arctiinae</taxon>
        <taxon>Arctia</taxon>
    </lineage>
</organism>
<dbReference type="GO" id="GO:0032936">
    <property type="term" value="C:SREBP-SCAP complex"/>
    <property type="evidence" value="ECO:0007669"/>
    <property type="project" value="TreeGrafter"/>
</dbReference>
<evidence type="ECO:0000256" key="4">
    <source>
        <dbReference type="ARBA" id="ARBA00023136"/>
    </source>
</evidence>
<dbReference type="GO" id="GO:0032934">
    <property type="term" value="F:sterol binding"/>
    <property type="evidence" value="ECO:0007669"/>
    <property type="project" value="InterPro"/>
</dbReference>
<keyword evidence="5" id="KW-1133">Transmembrane helix</keyword>
<dbReference type="PANTHER" id="PTHR46378">
    <property type="entry name" value="STEROL REGULATORY ELEMENT-BINDING PROTEIN CLEAVAGE-ACTIVATING PROTEIN"/>
    <property type="match status" value="1"/>
</dbReference>
<evidence type="ECO:0000256" key="1">
    <source>
        <dbReference type="ARBA" id="ARBA00004240"/>
    </source>
</evidence>
<sequence length="213" mass="23922">MAGSTLPERVAQIYYTYGLICSSYPVTAITLTLSIVLLCCYPLLNVPLPGNIPTVVTLPLEVTNLDPLSKVDCNSNKCLQEPLSHLDILYNETQKLPYIWAKEKPLLYVQQIIMKIGVSPWNNIKTTLLQHCYQIGGIKRRDSKASVNRVLPEYSCLLLSPANLWQQNLQTFALDASIIASVYSYQNLQKGKTSIAEMAFGMHLRETGIKRYP</sequence>
<name>A0A8S1BE49_ARCPL</name>
<dbReference type="GO" id="GO:0045540">
    <property type="term" value="P:regulation of cholesterol biosynthetic process"/>
    <property type="evidence" value="ECO:0007669"/>
    <property type="project" value="TreeGrafter"/>
</dbReference>
<dbReference type="GO" id="GO:0032933">
    <property type="term" value="P:SREBP signaling pathway"/>
    <property type="evidence" value="ECO:0007669"/>
    <property type="project" value="InterPro"/>
</dbReference>
<comment type="subcellular location">
    <subcellularLocation>
        <location evidence="2">Endomembrane system</location>
    </subcellularLocation>
    <subcellularLocation>
        <location evidence="1">Endoplasmic reticulum</location>
    </subcellularLocation>
</comment>
<reference evidence="7 8" key="1">
    <citation type="submission" date="2020-04" db="EMBL/GenBank/DDBJ databases">
        <authorList>
            <person name="Wallbank WR R."/>
            <person name="Pardo Diaz C."/>
            <person name="Kozak K."/>
            <person name="Martin S."/>
            <person name="Jiggins C."/>
            <person name="Moest M."/>
            <person name="Warren A I."/>
            <person name="Byers J.R.P. K."/>
            <person name="Montejo-Kovacevich G."/>
            <person name="Yen C E."/>
        </authorList>
    </citation>
    <scope>NUCLEOTIDE SEQUENCE [LARGE SCALE GENOMIC DNA]</scope>
</reference>
<dbReference type="PANTHER" id="PTHR46378:SF1">
    <property type="entry name" value="STEROL REGULATORY ELEMENT-BINDING PROTEIN CLEAVAGE-ACTIVATING PROTEIN"/>
    <property type="match status" value="1"/>
</dbReference>
<accession>A0A8S1BE49</accession>
<evidence type="ECO:0000256" key="3">
    <source>
        <dbReference type="ARBA" id="ARBA00022824"/>
    </source>
</evidence>
<dbReference type="Proteomes" id="UP000494256">
    <property type="component" value="Unassembled WGS sequence"/>
</dbReference>
<dbReference type="EMBL" id="CADEBD010000458">
    <property type="protein sequence ID" value="CAB3256172.1"/>
    <property type="molecule type" value="Genomic_DNA"/>
</dbReference>
<proteinExistence type="predicted"/>
<evidence type="ECO:0000313" key="7">
    <source>
        <dbReference type="EMBL" id="CAB3256172.1"/>
    </source>
</evidence>
<evidence type="ECO:0000313" key="8">
    <source>
        <dbReference type="Proteomes" id="UP000494256"/>
    </source>
</evidence>
<evidence type="ECO:0000256" key="5">
    <source>
        <dbReference type="SAM" id="Phobius"/>
    </source>
</evidence>
<evidence type="ECO:0000259" key="6">
    <source>
        <dbReference type="Pfam" id="PF24006"/>
    </source>
</evidence>
<dbReference type="GO" id="GO:0000139">
    <property type="term" value="C:Golgi membrane"/>
    <property type="evidence" value="ECO:0007669"/>
    <property type="project" value="InterPro"/>
</dbReference>
<dbReference type="InterPro" id="IPR057041">
    <property type="entry name" value="SCAP_N"/>
</dbReference>
<dbReference type="AlphaFoldDB" id="A0A8S1BE49"/>
<dbReference type="OrthoDB" id="6766775at2759"/>
<gene>
    <name evidence="7" type="ORF">APLA_LOCUS15570</name>
</gene>
<comment type="caution">
    <text evidence="7">The sequence shown here is derived from an EMBL/GenBank/DDBJ whole genome shotgun (WGS) entry which is preliminary data.</text>
</comment>
<feature type="transmembrane region" description="Helical" evidence="5">
    <location>
        <begin position="24"/>
        <end position="44"/>
    </location>
</feature>
<dbReference type="InterPro" id="IPR030225">
    <property type="entry name" value="SCAP"/>
</dbReference>
<dbReference type="Pfam" id="PF24006">
    <property type="entry name" value="SCAP_N"/>
    <property type="match status" value="1"/>
</dbReference>
<feature type="domain" description="SCAP N-terminal" evidence="6">
    <location>
        <begin position="126"/>
        <end position="212"/>
    </location>
</feature>
<keyword evidence="4 5" id="KW-0472">Membrane</keyword>
<dbReference type="GO" id="GO:0005789">
    <property type="term" value="C:endoplasmic reticulum membrane"/>
    <property type="evidence" value="ECO:0007669"/>
    <property type="project" value="InterPro"/>
</dbReference>
<evidence type="ECO:0000256" key="2">
    <source>
        <dbReference type="ARBA" id="ARBA00004308"/>
    </source>
</evidence>